<name>A0A2L0F118_SORCE</name>
<organism evidence="2 3">
    <name type="scientific">Sorangium cellulosum</name>
    <name type="common">Polyangium cellulosum</name>
    <dbReference type="NCBI Taxonomy" id="56"/>
    <lineage>
        <taxon>Bacteria</taxon>
        <taxon>Pseudomonadati</taxon>
        <taxon>Myxococcota</taxon>
        <taxon>Polyangia</taxon>
        <taxon>Polyangiales</taxon>
        <taxon>Polyangiaceae</taxon>
        <taxon>Sorangium</taxon>
    </lineage>
</organism>
<feature type="compositionally biased region" description="Low complexity" evidence="1">
    <location>
        <begin position="247"/>
        <end position="262"/>
    </location>
</feature>
<reference evidence="2 3" key="1">
    <citation type="submission" date="2015-09" db="EMBL/GenBank/DDBJ databases">
        <title>Sorangium comparison.</title>
        <authorList>
            <person name="Zaburannyi N."/>
            <person name="Bunk B."/>
            <person name="Overmann J."/>
            <person name="Mueller R."/>
        </authorList>
    </citation>
    <scope>NUCLEOTIDE SEQUENCE [LARGE SCALE GENOMIC DNA]</scope>
    <source>
        <strain evidence="2 3">So ce26</strain>
    </source>
</reference>
<dbReference type="AlphaFoldDB" id="A0A2L0F118"/>
<feature type="compositionally biased region" description="Basic residues" evidence="1">
    <location>
        <begin position="41"/>
        <end position="66"/>
    </location>
</feature>
<feature type="region of interest" description="Disordered" evidence="1">
    <location>
        <begin position="245"/>
        <end position="298"/>
    </location>
</feature>
<dbReference type="Proteomes" id="UP000238348">
    <property type="component" value="Chromosome"/>
</dbReference>
<protein>
    <submittedName>
        <fullName evidence="2">Uncharacterized protein</fullName>
    </submittedName>
</protein>
<evidence type="ECO:0000313" key="3">
    <source>
        <dbReference type="Proteomes" id="UP000238348"/>
    </source>
</evidence>
<evidence type="ECO:0000256" key="1">
    <source>
        <dbReference type="SAM" id="MobiDB-lite"/>
    </source>
</evidence>
<proteinExistence type="predicted"/>
<accession>A0A2L0F118</accession>
<feature type="region of interest" description="Disordered" evidence="1">
    <location>
        <begin position="19"/>
        <end position="175"/>
    </location>
</feature>
<evidence type="ECO:0000313" key="2">
    <source>
        <dbReference type="EMBL" id="AUX45226.1"/>
    </source>
</evidence>
<gene>
    <name evidence="2" type="ORF">SOCE26_067070</name>
</gene>
<dbReference type="EMBL" id="CP012673">
    <property type="protein sequence ID" value="AUX45226.1"/>
    <property type="molecule type" value="Genomic_DNA"/>
</dbReference>
<sequence>MQIRVILAQPLGRRVRRTKVRRSEPNDVAAPLSARAPCRQARSRARGRSAPRRGRARPGGRRRPRARAALLRGEEDLLPRCEPPSSPRRVPPRSRRRGGAPPSSPRAPRRLCAQPGHVDGGRQGRAIPDPTKSTRLRRGTRRSSPRPWTPRPCPHPAPPRSRAPAGSAGSRGTWPHRKSVLAERPGELPLHGALKARDAAGGEQEPAAVLRADRREQRAIGDQGLEHLQAGVELGGGERPACTDGFALGAHRSGGASHAGALPRTGAPGPRPGEALDSASRLRFYPQGSSGTREELDRRGALAWPAGSSRNPYLLQQRTVQLTEGHVT</sequence>
<feature type="compositionally biased region" description="Low complexity" evidence="1">
    <location>
        <begin position="162"/>
        <end position="173"/>
    </location>
</feature>
<feature type="compositionally biased region" description="Pro residues" evidence="1">
    <location>
        <begin position="147"/>
        <end position="161"/>
    </location>
</feature>
<feature type="compositionally biased region" description="Basic residues" evidence="1">
    <location>
        <begin position="134"/>
        <end position="144"/>
    </location>
</feature>